<sequence length="72" mass="8021">MGEAEWAKAADARRITAKLLPKAQRMTQNDEPDLDFYIAARNTVTGHAPRAFAITAEDIFTTDLSDPRSLEE</sequence>
<name>A0A9X3P6N5_9ACTN</name>
<comment type="caution">
    <text evidence="1">The sequence shown here is derived from an EMBL/GenBank/DDBJ whole genome shotgun (WGS) entry which is preliminary data.</text>
</comment>
<proteinExistence type="predicted"/>
<reference evidence="1" key="1">
    <citation type="submission" date="2022-12" db="EMBL/GenBank/DDBJ databases">
        <title>Gycomyces niveus sp.nov.,a novel actinomycete isolated from soil in Shouguan.</title>
        <authorList>
            <person name="Yang X."/>
        </authorList>
    </citation>
    <scope>NUCLEOTIDE SEQUENCE</scope>
    <source>
        <strain evidence="1">NEAU-A15</strain>
    </source>
</reference>
<organism evidence="1 2">
    <name type="scientific">Glycomyces luteolus</name>
    <dbReference type="NCBI Taxonomy" id="2670330"/>
    <lineage>
        <taxon>Bacteria</taxon>
        <taxon>Bacillati</taxon>
        <taxon>Actinomycetota</taxon>
        <taxon>Actinomycetes</taxon>
        <taxon>Glycomycetales</taxon>
        <taxon>Glycomycetaceae</taxon>
        <taxon>Glycomyces</taxon>
    </lineage>
</organism>
<dbReference type="EMBL" id="JAPZVP010000002">
    <property type="protein sequence ID" value="MDA1358531.1"/>
    <property type="molecule type" value="Genomic_DNA"/>
</dbReference>
<accession>A0A9X3P6N5</accession>
<evidence type="ECO:0000313" key="2">
    <source>
        <dbReference type="Proteomes" id="UP001146067"/>
    </source>
</evidence>
<keyword evidence="2" id="KW-1185">Reference proteome</keyword>
<dbReference type="RefSeq" id="WP_270108339.1">
    <property type="nucleotide sequence ID" value="NZ_JAPZVP010000002.1"/>
</dbReference>
<gene>
    <name evidence="1" type="ORF">O1R50_02795</name>
</gene>
<dbReference type="Proteomes" id="UP001146067">
    <property type="component" value="Unassembled WGS sequence"/>
</dbReference>
<protein>
    <submittedName>
        <fullName evidence="1">Uncharacterized protein</fullName>
    </submittedName>
</protein>
<evidence type="ECO:0000313" key="1">
    <source>
        <dbReference type="EMBL" id="MDA1358531.1"/>
    </source>
</evidence>
<dbReference type="AlphaFoldDB" id="A0A9X3P6N5"/>